<dbReference type="OrthoDB" id="252464at2"/>
<feature type="domain" description="AB hydrolase-1" evidence="1">
    <location>
        <begin position="22"/>
        <end position="246"/>
    </location>
</feature>
<dbReference type="RefSeq" id="WP_012615681.1">
    <property type="nucleotide sequence ID" value="NC_011831.1"/>
</dbReference>
<dbReference type="Gene3D" id="3.40.50.1820">
    <property type="entry name" value="alpha/beta hydrolase"/>
    <property type="match status" value="1"/>
</dbReference>
<dbReference type="EMBL" id="CP001337">
    <property type="protein sequence ID" value="ACL23315.1"/>
    <property type="molecule type" value="Genomic_DNA"/>
</dbReference>
<dbReference type="HOGENOM" id="CLU_020336_13_2_0"/>
<proteinExistence type="predicted"/>
<reference evidence="2" key="1">
    <citation type="submission" date="2008-12" db="EMBL/GenBank/DDBJ databases">
        <title>Complete sequence of Chloroflexus aggregans DSM 9485.</title>
        <authorList>
            <consortium name="US DOE Joint Genome Institute"/>
            <person name="Lucas S."/>
            <person name="Copeland A."/>
            <person name="Lapidus A."/>
            <person name="Glavina del Rio T."/>
            <person name="Dalin E."/>
            <person name="Tice H."/>
            <person name="Pitluck S."/>
            <person name="Foster B."/>
            <person name="Larimer F."/>
            <person name="Land M."/>
            <person name="Hauser L."/>
            <person name="Kyrpides N."/>
            <person name="Mikhailova N."/>
            <person name="Bryant D."/>
            <person name="Richardson P."/>
        </authorList>
    </citation>
    <scope>NUCLEOTIDE SEQUENCE</scope>
    <source>
        <strain evidence="2">DSM 9485</strain>
    </source>
</reference>
<dbReference type="AlphaFoldDB" id="B8G311"/>
<dbReference type="PANTHER" id="PTHR43194:SF2">
    <property type="entry name" value="PEROXISOMAL MEMBRANE PROTEIN LPX1"/>
    <property type="match status" value="1"/>
</dbReference>
<dbReference type="ESTHER" id="9chlr-a0h1x1">
    <property type="family name" value="Epoxide_hydrolase"/>
</dbReference>
<organism evidence="2 3">
    <name type="scientific">Chloroflexus aggregans (strain MD-66 / DSM 9485)</name>
    <dbReference type="NCBI Taxonomy" id="326427"/>
    <lineage>
        <taxon>Bacteria</taxon>
        <taxon>Bacillati</taxon>
        <taxon>Chloroflexota</taxon>
        <taxon>Chloroflexia</taxon>
        <taxon>Chloroflexales</taxon>
        <taxon>Chloroflexineae</taxon>
        <taxon>Chloroflexaceae</taxon>
        <taxon>Chloroflexus</taxon>
    </lineage>
</organism>
<name>B8G311_CHLAD</name>
<dbReference type="eggNOG" id="COG0596">
    <property type="taxonomic scope" value="Bacteria"/>
</dbReference>
<protein>
    <submittedName>
        <fullName evidence="2">Alpha/beta hydrolase fold protein</fullName>
    </submittedName>
</protein>
<dbReference type="PANTHER" id="PTHR43194">
    <property type="entry name" value="HYDROLASE ALPHA/BETA FOLD FAMILY"/>
    <property type="match status" value="1"/>
</dbReference>
<keyword evidence="3" id="KW-1185">Reference proteome</keyword>
<dbReference type="GO" id="GO:0016787">
    <property type="term" value="F:hydrolase activity"/>
    <property type="evidence" value="ECO:0007669"/>
    <property type="project" value="UniProtKB-KW"/>
</dbReference>
<dbReference type="InterPro" id="IPR029058">
    <property type="entry name" value="AB_hydrolase_fold"/>
</dbReference>
<sequence length="262" mass="28038">MPTVQVGDLSVHYLEAGSGEPVIFVHGNWASSGWWLRVLEQLPAGYRGLAPDLRGRGATQGPDNDYLMPSLAADLWHFADALQIERCHLVGHSLGAAVVLQAALDQPTRVATLAVLAPPWVDGMPDEVYQPDRQQLLKDNPDFFAQAIKAMAPTAPEDDLWRELVAIGHSQRLSAANGAINALRAWKPGDTLRNIGVPALVMGGELDPLVTTETVKRAAEALGVEAQIIAGVGHSANLEAPDRFLALLVPHWAKVRIEGGGA</sequence>
<evidence type="ECO:0000313" key="3">
    <source>
        <dbReference type="Proteomes" id="UP000002508"/>
    </source>
</evidence>
<dbReference type="STRING" id="326427.Cagg_0369"/>
<dbReference type="KEGG" id="cag:Cagg_0369"/>
<gene>
    <name evidence="2" type="ordered locus">Cagg_0369</name>
</gene>
<dbReference type="SUPFAM" id="SSF53474">
    <property type="entry name" value="alpha/beta-Hydrolases"/>
    <property type="match status" value="1"/>
</dbReference>
<dbReference type="InterPro" id="IPR050228">
    <property type="entry name" value="Carboxylesterase_BioH"/>
</dbReference>
<accession>B8G311</accession>
<dbReference type="Pfam" id="PF12697">
    <property type="entry name" value="Abhydrolase_6"/>
    <property type="match status" value="1"/>
</dbReference>
<evidence type="ECO:0000313" key="2">
    <source>
        <dbReference type="EMBL" id="ACL23315.1"/>
    </source>
</evidence>
<dbReference type="Proteomes" id="UP000002508">
    <property type="component" value="Chromosome"/>
</dbReference>
<evidence type="ECO:0000259" key="1">
    <source>
        <dbReference type="Pfam" id="PF12697"/>
    </source>
</evidence>
<dbReference type="PRINTS" id="PR00111">
    <property type="entry name" value="ABHYDROLASE"/>
</dbReference>
<keyword evidence="2" id="KW-0378">Hydrolase</keyword>
<dbReference type="InterPro" id="IPR000073">
    <property type="entry name" value="AB_hydrolase_1"/>
</dbReference>